<dbReference type="HOGENOM" id="CLU_3318290_0_0_10"/>
<name>G8UIC4_TANFA</name>
<feature type="compositionally biased region" description="Basic residues" evidence="1">
    <location>
        <begin position="17"/>
        <end position="28"/>
    </location>
</feature>
<dbReference type="EMBL" id="CP003191">
    <property type="protein sequence ID" value="AEW19959.1"/>
    <property type="molecule type" value="Genomic_DNA"/>
</dbReference>
<dbReference type="PATRIC" id="fig|203275.8.peg.159"/>
<accession>G8UIC4</accession>
<protein>
    <submittedName>
        <fullName evidence="2">Uncharacterized protein</fullName>
    </submittedName>
</protein>
<keyword evidence="3" id="KW-1185">Reference proteome</keyword>
<evidence type="ECO:0000313" key="3">
    <source>
        <dbReference type="Proteomes" id="UP000005436"/>
    </source>
</evidence>
<proteinExistence type="predicted"/>
<evidence type="ECO:0000313" key="2">
    <source>
        <dbReference type="EMBL" id="AEW19959.1"/>
    </source>
</evidence>
<feature type="region of interest" description="Disordered" evidence="1">
    <location>
        <begin position="1"/>
        <end position="28"/>
    </location>
</feature>
<reference evidence="3" key="1">
    <citation type="submission" date="2011-12" db="EMBL/GenBank/DDBJ databases">
        <title>Complete sequence of Tannerella forsythia ATCC 43037.</title>
        <authorList>
            <person name="Dewhirst F."/>
            <person name="Tanner A."/>
            <person name="Izard J."/>
            <person name="Brinkac L."/>
            <person name="Durkin A.S."/>
            <person name="Hostetler J."/>
            <person name="Shetty J."/>
            <person name="Torralba M."/>
            <person name="Gill S."/>
            <person name="Nelson K."/>
        </authorList>
    </citation>
    <scope>NUCLEOTIDE SEQUENCE [LARGE SCALE GENOMIC DNA]</scope>
    <source>
        <strain evidence="3">ATCC 43037 / JCM 10827 / CCUG 33226 / KCTC 5666 / FDC 338</strain>
    </source>
</reference>
<evidence type="ECO:0000256" key="1">
    <source>
        <dbReference type="SAM" id="MobiDB-lite"/>
    </source>
</evidence>
<dbReference type="AlphaFoldDB" id="G8UIC4"/>
<dbReference type="KEGG" id="tfo:BFO_0177"/>
<gene>
    <name evidence="2" type="ordered locus">BFO_0177</name>
</gene>
<organism evidence="2 3">
    <name type="scientific">Tannerella forsythia (strain ATCC 43037 / JCM 10827 / CCUG 21028 A / KCTC 5666 / FDC 338)</name>
    <name type="common">Bacteroides forsythus</name>
    <dbReference type="NCBI Taxonomy" id="203275"/>
    <lineage>
        <taxon>Bacteria</taxon>
        <taxon>Pseudomonadati</taxon>
        <taxon>Bacteroidota</taxon>
        <taxon>Bacteroidia</taxon>
        <taxon>Bacteroidales</taxon>
        <taxon>Tannerellaceae</taxon>
        <taxon>Tannerella</taxon>
    </lineage>
</organism>
<sequence length="39" mass="4535">MELFDEGQEFVPAGSMKHTRSSGSRRRKGDLFKQVEYMV</sequence>
<dbReference type="Proteomes" id="UP000005436">
    <property type="component" value="Chromosome"/>
</dbReference>